<dbReference type="OrthoDB" id="174137at2"/>
<dbReference type="eggNOG" id="COG4913">
    <property type="taxonomic scope" value="Bacteria"/>
</dbReference>
<dbReference type="Pfam" id="PF13555">
    <property type="entry name" value="AAA_29"/>
    <property type="match status" value="1"/>
</dbReference>
<reference evidence="5 6" key="1">
    <citation type="journal article" date="2014" name="Genome Announc.">
        <title>Draft Genome Sequence of Propane- and Butane-Oxidizing Actinobacterium Rhodococcus ruber IEGM 231.</title>
        <authorList>
            <person name="Ivshina I.B."/>
            <person name="Kuyukina M.S."/>
            <person name="Krivoruchko A.V."/>
            <person name="Barbe V."/>
            <person name="Fischer C."/>
        </authorList>
    </citation>
    <scope>NUCLEOTIDE SEQUENCE [LARGE SCALE GENOMIC DNA]</scope>
</reference>
<dbReference type="CDD" id="cd00267">
    <property type="entry name" value="ABC_ATPase"/>
    <property type="match status" value="1"/>
</dbReference>
<dbReference type="PANTHER" id="PTHR32182">
    <property type="entry name" value="DNA REPLICATION AND REPAIR PROTEIN RECF"/>
    <property type="match status" value="1"/>
</dbReference>
<dbReference type="PANTHER" id="PTHR32182:SF0">
    <property type="entry name" value="DNA REPLICATION AND REPAIR PROTEIN RECF"/>
    <property type="match status" value="1"/>
</dbReference>
<feature type="coiled-coil region" evidence="4">
    <location>
        <begin position="701"/>
        <end position="749"/>
    </location>
</feature>
<dbReference type="Pfam" id="PF13558">
    <property type="entry name" value="SbcC_Walker_B"/>
    <property type="match status" value="1"/>
</dbReference>
<keyword evidence="2" id="KW-0234">DNA repair</keyword>
<keyword evidence="3" id="KW-0742">SOS response</keyword>
<dbReference type="RefSeq" id="WP_040275767.1">
    <property type="nucleotide sequence ID" value="NZ_JAJNCM010000017.1"/>
</dbReference>
<evidence type="ECO:0000256" key="4">
    <source>
        <dbReference type="SAM" id="Coils"/>
    </source>
</evidence>
<name>A0A098BWD3_9NOCA</name>
<protein>
    <submittedName>
        <fullName evidence="5">Uncharacterized protein</fullName>
    </submittedName>
</protein>
<evidence type="ECO:0000313" key="6">
    <source>
        <dbReference type="Proteomes" id="UP000042997"/>
    </source>
</evidence>
<evidence type="ECO:0000256" key="3">
    <source>
        <dbReference type="ARBA" id="ARBA00023236"/>
    </source>
</evidence>
<sequence length="1099" mass="122010">MSAAPVHPGQFRLARVQVVNWGTLHGHHDIPVARKGFLITGASGSGKSTLIDAISTVLMPGGSVRFNAAAQESAAGSGRNFVSYIRGAWRREADADTDALTASYLRTGATWSAVALTYDAADGTAPVTLVKLMHLRRGANANNEISHLHLILDTDLELTDLEPFVARGIDTRGIRKRWPDAVVNPSYAPFARAFRSKLGISSEAAQRLLHRTLSAKSLNSLDQLLRDYMLDEPATFAMAERATTQFRELREAHRVVVDARRQVETLEPLVALADARRTGLQAQRDLQDETDHLDAVHARMTVDLLSDRLDETRAQTGLLQAAADKTADEADRAGERTLDLRVRAESAGDGRLATLRVHKETAETALERITQQRRRFDVALAHWEAETPGTADDFAHLQAQLERELRELDATADTRKAELYEVAGALAERRKTIRELIADREVLARRRSNLDPDLLRARELVCSAAGLGEDALHFAGELIAVRAEHAEWTGPIERVLGGFGRTLLVPDELYPRVAAAVDAHHLGARLVYRRVRTGVGAPDAPTTADGSLVRKLEVRPGPLAAWLHHHLADRFDYACVDTADDLRRVPRGVTRAGQVKHGGDRHEKDDRRRIDDRSRWVLGFDNEAKLADLRRRIGDAETDVDTLQRRQEALERAESAIQQRRQAAAVIRESAWADVDVAAAGSAVDAIEERLREWMQGNTEYATLTADLARAESEERAARQAHTAALAKLEQHRDELTRVQARLDDAQAHAGTAVPDPIFARIRARFAAAVRRVTVDNIDRALSTVGRAINEQMRSAQRDTADAERRITAILTGYLAEWEARRAEMRSEAEYVDDALAVLARLRSDGLPAYEDEFFRLLREQSHRNIGELARAIRKAPGEIRSRIEPVNESLRRSPFDTDRILRIDVKDRRSPAASEFLAELLQITSGAWKEEDRAAAERRFEQMAAVLERLDSGEPADLRWKRLVLDTRLHVGFIGVEVDPEGNDANYHDSSSGLSGGQAQKLVFFCLAAALRYQLAAAGEELPRYGTVILDEAFDRADPAYTRRALDVFTQFGFHMVLATPLKLLQTLDDYIDGVAAVSIRDKRYSQIALLPIRGAGT</sequence>
<organism evidence="5 6">
    <name type="scientific">Rhodococcus ruber</name>
    <dbReference type="NCBI Taxonomy" id="1830"/>
    <lineage>
        <taxon>Bacteria</taxon>
        <taxon>Bacillati</taxon>
        <taxon>Actinomycetota</taxon>
        <taxon>Actinomycetes</taxon>
        <taxon>Mycobacteriales</taxon>
        <taxon>Nocardiaceae</taxon>
        <taxon>Rhodococcus</taxon>
    </lineage>
</organism>
<dbReference type="Gene3D" id="3.40.50.300">
    <property type="entry name" value="P-loop containing nucleotide triphosphate hydrolases"/>
    <property type="match status" value="1"/>
</dbReference>
<gene>
    <name evidence="5" type="ORF">RHRU231_960046</name>
</gene>
<keyword evidence="4" id="KW-0175">Coiled coil</keyword>
<dbReference type="Proteomes" id="UP000042997">
    <property type="component" value="Unassembled WGS sequence"/>
</dbReference>
<dbReference type="InterPro" id="IPR027417">
    <property type="entry name" value="P-loop_NTPase"/>
</dbReference>
<dbReference type="AlphaFoldDB" id="A0A098BWD3"/>
<feature type="coiled-coil region" evidence="4">
    <location>
        <begin position="626"/>
        <end position="663"/>
    </location>
</feature>
<evidence type="ECO:0000256" key="1">
    <source>
        <dbReference type="ARBA" id="ARBA00022763"/>
    </source>
</evidence>
<dbReference type="GO" id="GO:0000731">
    <property type="term" value="P:DNA synthesis involved in DNA repair"/>
    <property type="evidence" value="ECO:0007669"/>
    <property type="project" value="TreeGrafter"/>
</dbReference>
<evidence type="ECO:0000313" key="5">
    <source>
        <dbReference type="EMBL" id="CDZ92517.1"/>
    </source>
</evidence>
<dbReference type="EMBL" id="CCSD01000112">
    <property type="protein sequence ID" value="CDZ92517.1"/>
    <property type="molecule type" value="Genomic_DNA"/>
</dbReference>
<dbReference type="SUPFAM" id="SSF52540">
    <property type="entry name" value="P-loop containing nucleoside triphosphate hydrolases"/>
    <property type="match status" value="1"/>
</dbReference>
<proteinExistence type="predicted"/>
<evidence type="ECO:0000256" key="2">
    <source>
        <dbReference type="ARBA" id="ARBA00023204"/>
    </source>
</evidence>
<dbReference type="GO" id="GO:0009432">
    <property type="term" value="P:SOS response"/>
    <property type="evidence" value="ECO:0007669"/>
    <property type="project" value="UniProtKB-KW"/>
</dbReference>
<accession>A0A098BWD3</accession>
<dbReference type="GO" id="GO:0006302">
    <property type="term" value="P:double-strand break repair"/>
    <property type="evidence" value="ECO:0007669"/>
    <property type="project" value="TreeGrafter"/>
</dbReference>
<keyword evidence="1" id="KW-0227">DNA damage</keyword>